<dbReference type="Proteomes" id="UP001163156">
    <property type="component" value="Chromosome"/>
</dbReference>
<dbReference type="Pfam" id="PF08818">
    <property type="entry name" value="DUF1801"/>
    <property type="match status" value="1"/>
</dbReference>
<keyword evidence="3" id="KW-1185">Reference proteome</keyword>
<reference evidence="2" key="1">
    <citation type="submission" date="2022-10" db="EMBL/GenBank/DDBJ databases">
        <title>Algoriphagus sp. a novel bacteria isolate from halophytes salicornia europaea.</title>
        <authorList>
            <person name="Peng Y."/>
            <person name="Jiang L."/>
            <person name="Lee J."/>
        </authorList>
    </citation>
    <scope>NUCLEOTIDE SEQUENCE</scope>
    <source>
        <strain evidence="2">TR-M5</strain>
    </source>
</reference>
<dbReference type="InterPro" id="IPR014922">
    <property type="entry name" value="YdhG-like"/>
</dbReference>
<feature type="domain" description="YdhG-like" evidence="1">
    <location>
        <begin position="27"/>
        <end position="132"/>
    </location>
</feature>
<proteinExistence type="predicted"/>
<gene>
    <name evidence="2" type="ORF">OM944_06595</name>
</gene>
<accession>A0ABY6MK56</accession>
<evidence type="ECO:0000313" key="3">
    <source>
        <dbReference type="Proteomes" id="UP001163156"/>
    </source>
</evidence>
<evidence type="ECO:0000259" key="1">
    <source>
        <dbReference type="Pfam" id="PF08818"/>
    </source>
</evidence>
<dbReference type="EMBL" id="CP110226">
    <property type="protein sequence ID" value="UZD24162.1"/>
    <property type="molecule type" value="Genomic_DNA"/>
</dbReference>
<evidence type="ECO:0000313" key="2">
    <source>
        <dbReference type="EMBL" id="UZD24162.1"/>
    </source>
</evidence>
<organism evidence="2 3">
    <name type="scientific">Algoriphagus halophytocola</name>
    <dbReference type="NCBI Taxonomy" id="2991499"/>
    <lineage>
        <taxon>Bacteria</taxon>
        <taxon>Pseudomonadati</taxon>
        <taxon>Bacteroidota</taxon>
        <taxon>Cytophagia</taxon>
        <taxon>Cytophagales</taxon>
        <taxon>Cyclobacteriaceae</taxon>
        <taxon>Algoriphagus</taxon>
    </lineage>
</organism>
<dbReference type="RefSeq" id="WP_264810881.1">
    <property type="nucleotide sequence ID" value="NZ_CP110226.1"/>
</dbReference>
<dbReference type="SUPFAM" id="SSF159888">
    <property type="entry name" value="YdhG-like"/>
    <property type="match status" value="1"/>
</dbReference>
<sequence length="146" mass="16744">MMVNTDFEVVSDPRVKEVFQAYPVFVQAKMYDLRALVLEAAGEIPGLARIEETLKWGEPSYLTKQGSTLRMDWKAKNPHHYAMYFKCTSKLVPTFRLAFEGLFSFEGNRAILFSLEDEIPAQELRQCIKAALTYHRVKHLPLLGMG</sequence>
<name>A0ABY6MK56_9BACT</name>
<protein>
    <submittedName>
        <fullName evidence="2">DUF1801 domain-containing protein</fullName>
    </submittedName>
</protein>